<feature type="transmembrane region" description="Helical" evidence="8">
    <location>
        <begin position="371"/>
        <end position="390"/>
    </location>
</feature>
<feature type="transmembrane region" description="Helical" evidence="8">
    <location>
        <begin position="122"/>
        <end position="139"/>
    </location>
</feature>
<evidence type="ECO:0000256" key="1">
    <source>
        <dbReference type="ARBA" id="ARBA00004651"/>
    </source>
</evidence>
<keyword evidence="2" id="KW-1003">Cell membrane</keyword>
<comment type="caution">
    <text evidence="10">The sequence shown here is derived from an EMBL/GenBank/DDBJ whole genome shotgun (WGS) entry which is preliminary data.</text>
</comment>
<feature type="domain" description="Glycosyltransferase RgtA/B/C/D-like" evidence="9">
    <location>
        <begin position="75"/>
        <end position="227"/>
    </location>
</feature>
<keyword evidence="5 8" id="KW-0812">Transmembrane</keyword>
<evidence type="ECO:0000256" key="8">
    <source>
        <dbReference type="SAM" id="Phobius"/>
    </source>
</evidence>
<feature type="transmembrane region" description="Helical" evidence="8">
    <location>
        <begin position="342"/>
        <end position="359"/>
    </location>
</feature>
<sequence length="568" mass="66473">MKKYIYSNKHKILLLLIIIVAFLIRIYHITSVPPPAQRDEVGFIYDAYSLLKTGRDQHGKFLPIAFESFGVWEYPVQYYLKIPFAFLFGPTVFASRFSVIFVSLLTIILIYKITLKFFLDKTIALTSAVVASVSSYHFFMSRTGYAQSFYGLLMLLMGTYFLLYKKKKLYKLLGGVFLGLTTYSYPGYFFFLPPFIILMLICFWKNITKDKKILLSLSLATFILFTSLVVFWTPNQKRIPHGAFFYENDTGIRFEWSDQPVGEILAQGKQYNLIAKYLHYPRLAYLHKLLKNYLDAFSLDLWFVKGRGLGLNVERSGLLLIYEPVLILIGAVIALWQRNKNGILLIGWFVIGPMASVFTKDISSTRLLQMVVPIIIFEAIAYKTIVQFIFQKTIYLRALFLLIFAVPILFYNALFIDAYFRHMPYNSLIYWGDSYFEIVNFIKQNPDKNIYWNSGRNMGYIYILSGLKYDPAKYLEERQEYERSYKLQYVYKFGRFHFPDPIDWNKICDDTNALYIESLDSIKGNFSLIDGKFMYPSNATSYFYYQTTPERCKNPPLINPEDLNYPDI</sequence>
<evidence type="ECO:0000256" key="5">
    <source>
        <dbReference type="ARBA" id="ARBA00022692"/>
    </source>
</evidence>
<feature type="transmembrane region" description="Helical" evidence="8">
    <location>
        <begin position="145"/>
        <end position="164"/>
    </location>
</feature>
<feature type="transmembrane region" description="Helical" evidence="8">
    <location>
        <begin position="84"/>
        <end position="110"/>
    </location>
</feature>
<keyword evidence="3" id="KW-0328">Glycosyltransferase</keyword>
<reference evidence="10 11" key="1">
    <citation type="journal article" date="2016" name="Nat. Commun.">
        <title>Thousands of microbial genomes shed light on interconnected biogeochemical processes in an aquifer system.</title>
        <authorList>
            <person name="Anantharaman K."/>
            <person name="Brown C.T."/>
            <person name="Hug L.A."/>
            <person name="Sharon I."/>
            <person name="Castelle C.J."/>
            <person name="Probst A.J."/>
            <person name="Thomas B.C."/>
            <person name="Singh A."/>
            <person name="Wilkins M.J."/>
            <person name="Karaoz U."/>
            <person name="Brodie E.L."/>
            <person name="Williams K.H."/>
            <person name="Hubbard S.S."/>
            <person name="Banfield J.F."/>
        </authorList>
    </citation>
    <scope>NUCLEOTIDE SEQUENCE [LARGE SCALE GENOMIC DNA]</scope>
</reference>
<feature type="transmembrane region" description="Helical" evidence="8">
    <location>
        <begin position="396"/>
        <end position="420"/>
    </location>
</feature>
<comment type="subcellular location">
    <subcellularLocation>
        <location evidence="1">Cell membrane</location>
        <topology evidence="1">Multi-pass membrane protein</topology>
    </subcellularLocation>
</comment>
<evidence type="ECO:0000313" key="11">
    <source>
        <dbReference type="Proteomes" id="UP000178336"/>
    </source>
</evidence>
<dbReference type="AlphaFoldDB" id="A0A1F5GV83"/>
<feature type="transmembrane region" description="Helical" evidence="8">
    <location>
        <begin position="12"/>
        <end position="30"/>
    </location>
</feature>
<gene>
    <name evidence="10" type="ORF">A3A48_04050</name>
</gene>
<evidence type="ECO:0000256" key="2">
    <source>
        <dbReference type="ARBA" id="ARBA00022475"/>
    </source>
</evidence>
<organism evidence="10 11">
    <name type="scientific">Candidatus Curtissbacteria bacterium RIFCSPLOWO2_01_FULL_37_9</name>
    <dbReference type="NCBI Taxonomy" id="1797724"/>
    <lineage>
        <taxon>Bacteria</taxon>
        <taxon>Candidatus Curtissiibacteriota</taxon>
    </lineage>
</organism>
<keyword evidence="6 8" id="KW-1133">Transmembrane helix</keyword>
<dbReference type="InterPro" id="IPR038731">
    <property type="entry name" value="RgtA/B/C-like"/>
</dbReference>
<dbReference type="Pfam" id="PF13231">
    <property type="entry name" value="PMT_2"/>
    <property type="match status" value="1"/>
</dbReference>
<evidence type="ECO:0000256" key="7">
    <source>
        <dbReference type="ARBA" id="ARBA00023136"/>
    </source>
</evidence>
<evidence type="ECO:0000259" key="9">
    <source>
        <dbReference type="Pfam" id="PF13231"/>
    </source>
</evidence>
<keyword evidence="4" id="KW-0808">Transferase</keyword>
<dbReference type="Proteomes" id="UP000178336">
    <property type="component" value="Unassembled WGS sequence"/>
</dbReference>
<dbReference type="InterPro" id="IPR050297">
    <property type="entry name" value="LipidA_mod_glycosyltrf_83"/>
</dbReference>
<proteinExistence type="predicted"/>
<feature type="transmembrane region" description="Helical" evidence="8">
    <location>
        <begin position="213"/>
        <end position="232"/>
    </location>
</feature>
<evidence type="ECO:0000256" key="4">
    <source>
        <dbReference type="ARBA" id="ARBA00022679"/>
    </source>
</evidence>
<accession>A0A1F5GV83</accession>
<protein>
    <recommendedName>
        <fullName evidence="9">Glycosyltransferase RgtA/B/C/D-like domain-containing protein</fullName>
    </recommendedName>
</protein>
<dbReference type="EMBL" id="MFBN01000009">
    <property type="protein sequence ID" value="OGD95771.1"/>
    <property type="molecule type" value="Genomic_DNA"/>
</dbReference>
<name>A0A1F5GV83_9BACT</name>
<dbReference type="PANTHER" id="PTHR33908">
    <property type="entry name" value="MANNOSYLTRANSFERASE YKCB-RELATED"/>
    <property type="match status" value="1"/>
</dbReference>
<dbReference type="PANTHER" id="PTHR33908:SF11">
    <property type="entry name" value="MEMBRANE PROTEIN"/>
    <property type="match status" value="1"/>
</dbReference>
<dbReference type="GO" id="GO:0016763">
    <property type="term" value="F:pentosyltransferase activity"/>
    <property type="evidence" value="ECO:0007669"/>
    <property type="project" value="TreeGrafter"/>
</dbReference>
<dbReference type="GO" id="GO:0005886">
    <property type="term" value="C:plasma membrane"/>
    <property type="evidence" value="ECO:0007669"/>
    <property type="project" value="UniProtKB-SubCell"/>
</dbReference>
<evidence type="ECO:0000256" key="3">
    <source>
        <dbReference type="ARBA" id="ARBA00022676"/>
    </source>
</evidence>
<keyword evidence="7 8" id="KW-0472">Membrane</keyword>
<evidence type="ECO:0000256" key="6">
    <source>
        <dbReference type="ARBA" id="ARBA00022989"/>
    </source>
</evidence>
<dbReference type="STRING" id="1797724.A3A48_04050"/>
<feature type="transmembrane region" description="Helical" evidence="8">
    <location>
        <begin position="185"/>
        <end position="207"/>
    </location>
</feature>
<evidence type="ECO:0000313" key="10">
    <source>
        <dbReference type="EMBL" id="OGD95771.1"/>
    </source>
</evidence>
<feature type="transmembrane region" description="Helical" evidence="8">
    <location>
        <begin position="317"/>
        <end position="336"/>
    </location>
</feature>
<dbReference type="GO" id="GO:0009103">
    <property type="term" value="P:lipopolysaccharide biosynthetic process"/>
    <property type="evidence" value="ECO:0007669"/>
    <property type="project" value="UniProtKB-ARBA"/>
</dbReference>